<feature type="compositionally biased region" description="Basic and acidic residues" evidence="1">
    <location>
        <begin position="467"/>
        <end position="481"/>
    </location>
</feature>
<proteinExistence type="predicted"/>
<dbReference type="EMBL" id="LCUC01000186">
    <property type="protein sequence ID" value="KKY34782.1"/>
    <property type="molecule type" value="Genomic_DNA"/>
</dbReference>
<comment type="caution">
    <text evidence="2">The sequence shown here is derived from an EMBL/GenBank/DDBJ whole genome shotgun (WGS) entry which is preliminary data.</text>
</comment>
<name>A0A0G2FK75_9PEZI</name>
<feature type="compositionally biased region" description="Basic and acidic residues" evidence="1">
    <location>
        <begin position="494"/>
        <end position="506"/>
    </location>
</feature>
<evidence type="ECO:0000313" key="2">
    <source>
        <dbReference type="EMBL" id="KKY34782.1"/>
    </source>
</evidence>
<gene>
    <name evidence="2" type="ORF">UCDDA912_g05239</name>
</gene>
<protein>
    <submittedName>
        <fullName evidence="2">Uncharacterized protein</fullName>
    </submittedName>
</protein>
<dbReference type="STRING" id="1214573.A0A0G2FK75"/>
<feature type="compositionally biased region" description="Basic and acidic residues" evidence="1">
    <location>
        <begin position="449"/>
        <end position="460"/>
    </location>
</feature>
<feature type="region of interest" description="Disordered" evidence="1">
    <location>
        <begin position="1"/>
        <end position="22"/>
    </location>
</feature>
<accession>A0A0G2FK75</accession>
<organism evidence="2 3">
    <name type="scientific">Diaporthe ampelina</name>
    <dbReference type="NCBI Taxonomy" id="1214573"/>
    <lineage>
        <taxon>Eukaryota</taxon>
        <taxon>Fungi</taxon>
        <taxon>Dikarya</taxon>
        <taxon>Ascomycota</taxon>
        <taxon>Pezizomycotina</taxon>
        <taxon>Sordariomycetes</taxon>
        <taxon>Sordariomycetidae</taxon>
        <taxon>Diaporthales</taxon>
        <taxon>Diaporthaceae</taxon>
        <taxon>Diaporthe</taxon>
    </lineage>
</organism>
<dbReference type="OrthoDB" id="62952at2759"/>
<feature type="compositionally biased region" description="Acidic residues" evidence="1">
    <location>
        <begin position="410"/>
        <end position="442"/>
    </location>
</feature>
<sequence length="506" mass="56308">MAAASDVQKDIKIDSDGSTTTGINKAVTTNMTQSDVHDAHEAATVSAINQPLIDLGTTERLEGTATKDGEAVADRDTNDNREAGTTAQVSIAGQTNFTGQANLTGQVVPANPNLLRRLPIEYRMQIYDLVIADGVPGTPDPIPGEEKFTRTLKLPAITMVDHQTRDETVRFLLLGKQFSVQLPRDEGKTSSMESLQERVMNRHRGGLRFDSDEILGEMKQHAKETEDEFYEYLSNAQDLELCPFHYVGSLIVTYNGRVRLNVDDGTSNWSPRSLLVGFRCYDEVGFESWKNHKNEKRQLNAAGALDWTNFHQVRKAFVAALLKADMWFTYVPYVDVLLHPMIQHLVKALCMFASGQKKPLRWVEVIAFEFISIPQGLGVEWSSLTYKEAIYESEPDDGYGCFPDGRFLSGDEESQDGSEENSDGGSDEEQEEDEDEDEEDSSDNAARSENGKSSDGRDDLHDDENSEGDHVDQTEVVKTQDEADENPAVSNEFEGGKHSESRPEGF</sequence>
<feature type="region of interest" description="Disordered" evidence="1">
    <location>
        <begin position="395"/>
        <end position="506"/>
    </location>
</feature>
<evidence type="ECO:0000256" key="1">
    <source>
        <dbReference type="SAM" id="MobiDB-lite"/>
    </source>
</evidence>
<evidence type="ECO:0000313" key="3">
    <source>
        <dbReference type="Proteomes" id="UP000034680"/>
    </source>
</evidence>
<reference evidence="2 3" key="1">
    <citation type="submission" date="2015-05" db="EMBL/GenBank/DDBJ databases">
        <title>Distinctive expansion of gene families associated with plant cell wall degradation and secondary metabolism in the genomes of grapevine trunk pathogens.</title>
        <authorList>
            <person name="Lawrence D.P."/>
            <person name="Travadon R."/>
            <person name="Rolshausen P.E."/>
            <person name="Baumgartner K."/>
        </authorList>
    </citation>
    <scope>NUCLEOTIDE SEQUENCE [LARGE SCALE GENOMIC DNA]</scope>
    <source>
        <strain evidence="2">DA912</strain>
    </source>
</reference>
<dbReference type="Proteomes" id="UP000034680">
    <property type="component" value="Unassembled WGS sequence"/>
</dbReference>
<dbReference type="AlphaFoldDB" id="A0A0G2FK75"/>
<keyword evidence="3" id="KW-1185">Reference proteome</keyword>
<reference evidence="2 3" key="2">
    <citation type="submission" date="2015-05" db="EMBL/GenBank/DDBJ databases">
        <authorList>
            <person name="Morales-Cruz A."/>
            <person name="Amrine K.C."/>
            <person name="Cantu D."/>
        </authorList>
    </citation>
    <scope>NUCLEOTIDE SEQUENCE [LARGE SCALE GENOMIC DNA]</scope>
    <source>
        <strain evidence="2">DA912</strain>
    </source>
</reference>